<evidence type="ECO:0000313" key="5">
    <source>
        <dbReference type="EMBL" id="GGK37378.1"/>
    </source>
</evidence>
<dbReference type="RefSeq" id="WP_189010909.1">
    <property type="nucleotide sequence ID" value="NZ_BMPP01000017.1"/>
</dbReference>
<organism evidence="5 6">
    <name type="scientific">Deinococcus malanensis</name>
    <dbReference type="NCBI Taxonomy" id="1706855"/>
    <lineage>
        <taxon>Bacteria</taxon>
        <taxon>Thermotogati</taxon>
        <taxon>Deinococcota</taxon>
        <taxon>Deinococci</taxon>
        <taxon>Deinococcales</taxon>
        <taxon>Deinococcaceae</taxon>
        <taxon>Deinococcus</taxon>
    </lineage>
</organism>
<dbReference type="PANTHER" id="PTHR43046">
    <property type="entry name" value="GDP-MANNOSE MANNOSYL HYDROLASE"/>
    <property type="match status" value="1"/>
</dbReference>
<comment type="similarity">
    <text evidence="3">Belongs to the Nudix hydrolase family.</text>
</comment>
<accession>A0ABQ2F3L2</accession>
<sequence length="332" mass="35803">MSAVNLRAIWGPRPLLSVGVSILIQDEAGRVLLQRRGDDRLWGTPGGGLDPGEDFLAAARRELHEETGLNCPDLTWLGVHDGLVSGPGFRHCYPNGHEVFQVGTRMLGHLPASALENAQPDGSGETLELRWFTLEDLPALSSNINHANLNVLRGRAGLAPLALLPVTSPEEATPYWTDLRRAAGPAPLFVPGASVLVTDSSGCLLLLRHAATDHWVLPGGKMEPGESFEACARRELLEETGLDAASLEPRVLLAGPEFRYKDGTGVWDSVGVVFEAGEVTGRVSAAPDEIAEARWCDAQEVGRLRLLGLYTQRAVDIWLMDQLSVSRCAITT</sequence>
<dbReference type="PROSITE" id="PS00893">
    <property type="entry name" value="NUDIX_BOX"/>
    <property type="match status" value="2"/>
</dbReference>
<evidence type="ECO:0000256" key="1">
    <source>
        <dbReference type="ARBA" id="ARBA00001946"/>
    </source>
</evidence>
<dbReference type="InterPro" id="IPR015797">
    <property type="entry name" value="NUDIX_hydrolase-like_dom_sf"/>
</dbReference>
<evidence type="ECO:0000256" key="3">
    <source>
        <dbReference type="RuleBase" id="RU003476"/>
    </source>
</evidence>
<dbReference type="PROSITE" id="PS51462">
    <property type="entry name" value="NUDIX"/>
    <property type="match status" value="2"/>
</dbReference>
<proteinExistence type="inferred from homology"/>
<feature type="domain" description="Nudix hydrolase" evidence="4">
    <location>
        <begin position="179"/>
        <end position="321"/>
    </location>
</feature>
<comment type="caution">
    <text evidence="5">The sequence shown here is derived from an EMBL/GenBank/DDBJ whole genome shotgun (WGS) entry which is preliminary data.</text>
</comment>
<feature type="domain" description="Nudix hydrolase" evidence="4">
    <location>
        <begin position="15"/>
        <end position="156"/>
    </location>
</feature>
<evidence type="ECO:0000313" key="6">
    <source>
        <dbReference type="Proteomes" id="UP000647587"/>
    </source>
</evidence>
<dbReference type="InterPro" id="IPR020476">
    <property type="entry name" value="Nudix_hydrolase"/>
</dbReference>
<dbReference type="InterPro" id="IPR020084">
    <property type="entry name" value="NUDIX_hydrolase_CS"/>
</dbReference>
<dbReference type="SUPFAM" id="SSF55811">
    <property type="entry name" value="Nudix"/>
    <property type="match status" value="2"/>
</dbReference>
<name>A0ABQ2F3L2_9DEIO</name>
<dbReference type="Proteomes" id="UP000647587">
    <property type="component" value="Unassembled WGS sequence"/>
</dbReference>
<dbReference type="EMBL" id="BMPP01000017">
    <property type="protein sequence ID" value="GGK37378.1"/>
    <property type="molecule type" value="Genomic_DNA"/>
</dbReference>
<dbReference type="Pfam" id="PF00293">
    <property type="entry name" value="NUDIX"/>
    <property type="match status" value="2"/>
</dbReference>
<evidence type="ECO:0000259" key="4">
    <source>
        <dbReference type="PROSITE" id="PS51462"/>
    </source>
</evidence>
<dbReference type="PANTHER" id="PTHR43046:SF16">
    <property type="entry name" value="ADP-RIBOSE PYROPHOSPHATASE YJHB-RELATED"/>
    <property type="match status" value="1"/>
</dbReference>
<dbReference type="InterPro" id="IPR000086">
    <property type="entry name" value="NUDIX_hydrolase_dom"/>
</dbReference>
<gene>
    <name evidence="5" type="ORF">GCM10008955_34080</name>
</gene>
<dbReference type="Gene3D" id="3.90.79.10">
    <property type="entry name" value="Nucleoside Triphosphate Pyrophosphohydrolase"/>
    <property type="match status" value="2"/>
</dbReference>
<keyword evidence="6" id="KW-1185">Reference proteome</keyword>
<protein>
    <submittedName>
        <fullName evidence="5">DNA mismatch repair protein MutT</fullName>
    </submittedName>
</protein>
<keyword evidence="2 3" id="KW-0378">Hydrolase</keyword>
<evidence type="ECO:0000256" key="2">
    <source>
        <dbReference type="ARBA" id="ARBA00022801"/>
    </source>
</evidence>
<dbReference type="PRINTS" id="PR00502">
    <property type="entry name" value="NUDIXFAMILY"/>
</dbReference>
<comment type="cofactor">
    <cofactor evidence="1">
        <name>Mg(2+)</name>
        <dbReference type="ChEBI" id="CHEBI:18420"/>
    </cofactor>
</comment>
<reference evidence="6" key="1">
    <citation type="journal article" date="2019" name="Int. J. Syst. Evol. Microbiol.">
        <title>The Global Catalogue of Microorganisms (GCM) 10K type strain sequencing project: providing services to taxonomists for standard genome sequencing and annotation.</title>
        <authorList>
            <consortium name="The Broad Institute Genomics Platform"/>
            <consortium name="The Broad Institute Genome Sequencing Center for Infectious Disease"/>
            <person name="Wu L."/>
            <person name="Ma J."/>
        </authorList>
    </citation>
    <scope>NUCLEOTIDE SEQUENCE [LARGE SCALE GENOMIC DNA]</scope>
    <source>
        <strain evidence="6">JCM 30331</strain>
    </source>
</reference>